<feature type="transmembrane region" description="Helical" evidence="1">
    <location>
        <begin position="155"/>
        <end position="175"/>
    </location>
</feature>
<keyword evidence="1" id="KW-0472">Membrane</keyword>
<reference evidence="3" key="1">
    <citation type="journal article" date="2002" name="Science">
        <title>The draft genome of Ciona intestinalis: insights into chordate and vertebrate origins.</title>
        <authorList>
            <person name="Dehal P."/>
            <person name="Satou Y."/>
            <person name="Campbell R.K."/>
            <person name="Chapman J."/>
            <person name="Degnan B."/>
            <person name="De Tomaso A."/>
            <person name="Davidson B."/>
            <person name="Di Gregorio A."/>
            <person name="Gelpke M."/>
            <person name="Goodstein D.M."/>
            <person name="Harafuji N."/>
            <person name="Hastings K.E."/>
            <person name="Ho I."/>
            <person name="Hotta K."/>
            <person name="Huang W."/>
            <person name="Kawashima T."/>
            <person name="Lemaire P."/>
            <person name="Martinez D."/>
            <person name="Meinertzhagen I.A."/>
            <person name="Necula S."/>
            <person name="Nonaka M."/>
            <person name="Putnam N."/>
            <person name="Rash S."/>
            <person name="Saiga H."/>
            <person name="Satake M."/>
            <person name="Terry A."/>
            <person name="Yamada L."/>
            <person name="Wang H.G."/>
            <person name="Awazu S."/>
            <person name="Azumi K."/>
            <person name="Boore J."/>
            <person name="Branno M."/>
            <person name="Chin-Bow S."/>
            <person name="DeSantis R."/>
            <person name="Doyle S."/>
            <person name="Francino P."/>
            <person name="Keys D.N."/>
            <person name="Haga S."/>
            <person name="Hayashi H."/>
            <person name="Hino K."/>
            <person name="Imai K.S."/>
            <person name="Inaba K."/>
            <person name="Kano S."/>
            <person name="Kobayashi K."/>
            <person name="Kobayashi M."/>
            <person name="Lee B.I."/>
            <person name="Makabe K.W."/>
            <person name="Manohar C."/>
            <person name="Matassi G."/>
            <person name="Medina M."/>
            <person name="Mochizuki Y."/>
            <person name="Mount S."/>
            <person name="Morishita T."/>
            <person name="Miura S."/>
            <person name="Nakayama A."/>
            <person name="Nishizaka S."/>
            <person name="Nomoto H."/>
            <person name="Ohta F."/>
            <person name="Oishi K."/>
            <person name="Rigoutsos I."/>
            <person name="Sano M."/>
            <person name="Sasaki A."/>
            <person name="Sasakura Y."/>
            <person name="Shoguchi E."/>
            <person name="Shin-i T."/>
            <person name="Spagnuolo A."/>
            <person name="Stainier D."/>
            <person name="Suzuki M.M."/>
            <person name="Tassy O."/>
            <person name="Takatori N."/>
            <person name="Tokuoka M."/>
            <person name="Yagi K."/>
            <person name="Yoshizaki F."/>
            <person name="Wada S."/>
            <person name="Zhang C."/>
            <person name="Hyatt P.D."/>
            <person name="Larimer F."/>
            <person name="Detter C."/>
            <person name="Doggett N."/>
            <person name="Glavina T."/>
            <person name="Hawkins T."/>
            <person name="Richardson P."/>
            <person name="Lucas S."/>
            <person name="Kohara Y."/>
            <person name="Levine M."/>
            <person name="Satoh N."/>
            <person name="Rokhsar D.S."/>
        </authorList>
    </citation>
    <scope>NUCLEOTIDE SEQUENCE [LARGE SCALE GENOMIC DNA]</scope>
</reference>
<reference evidence="2" key="2">
    <citation type="journal article" date="2008" name="Genome Biol.">
        <title>Improved genome assembly and evidence-based global gene model set for the chordate Ciona intestinalis: new insight into intron and operon populations.</title>
        <authorList>
            <person name="Satou Y."/>
            <person name="Mineta K."/>
            <person name="Ogasawara M."/>
            <person name="Sasakura Y."/>
            <person name="Shoguchi E."/>
            <person name="Ueno K."/>
            <person name="Yamada L."/>
            <person name="Matsumoto J."/>
            <person name="Wasserscheid J."/>
            <person name="Dewar K."/>
            <person name="Wiley G.B."/>
            <person name="Macmil S.L."/>
            <person name="Roe B.A."/>
            <person name="Zeller R.W."/>
            <person name="Hastings K.E."/>
            <person name="Lemaire P."/>
            <person name="Lindquist E."/>
            <person name="Endo T."/>
            <person name="Hotta K."/>
            <person name="Inaba K."/>
        </authorList>
    </citation>
    <scope>NUCLEOTIDE SEQUENCE [LARGE SCALE GENOMIC DNA]</scope>
    <source>
        <strain evidence="2">wild type</strain>
    </source>
</reference>
<keyword evidence="1" id="KW-0812">Transmembrane</keyword>
<dbReference type="SUPFAM" id="SSF82866">
    <property type="entry name" value="Multidrug efflux transporter AcrB transmembrane domain"/>
    <property type="match status" value="1"/>
</dbReference>
<dbReference type="Proteomes" id="UP000008144">
    <property type="component" value="Chromosome 11"/>
</dbReference>
<keyword evidence="1" id="KW-1133">Transmembrane helix</keyword>
<dbReference type="HOGENOM" id="CLU_1474665_0_0_1"/>
<evidence type="ECO:0000313" key="3">
    <source>
        <dbReference type="Proteomes" id="UP000008144"/>
    </source>
</evidence>
<accession>H2XPX6</accession>
<dbReference type="InParanoid" id="H2XPX6"/>
<dbReference type="EMBL" id="EAAA01000667">
    <property type="status" value="NOT_ANNOTATED_CDS"/>
    <property type="molecule type" value="Genomic_DNA"/>
</dbReference>
<feature type="transmembrane region" description="Helical" evidence="1">
    <location>
        <begin position="77"/>
        <end position="101"/>
    </location>
</feature>
<reference evidence="2" key="4">
    <citation type="submission" date="2025-09" db="UniProtKB">
        <authorList>
            <consortium name="Ensembl"/>
        </authorList>
    </citation>
    <scope>IDENTIFICATION</scope>
</reference>
<dbReference type="Ensembl" id="ENSCINT00000032679.1">
    <property type="protein sequence ID" value="ENSCINP00000031710.1"/>
    <property type="gene ID" value="ENSCING00000023380.1"/>
</dbReference>
<organism evidence="2 3">
    <name type="scientific">Ciona intestinalis</name>
    <name type="common">Transparent sea squirt</name>
    <name type="synonym">Ascidia intestinalis</name>
    <dbReference type="NCBI Taxonomy" id="7719"/>
    <lineage>
        <taxon>Eukaryota</taxon>
        <taxon>Metazoa</taxon>
        <taxon>Chordata</taxon>
        <taxon>Tunicata</taxon>
        <taxon>Ascidiacea</taxon>
        <taxon>Phlebobranchia</taxon>
        <taxon>Cionidae</taxon>
        <taxon>Ciona</taxon>
    </lineage>
</organism>
<proteinExistence type="predicted"/>
<protein>
    <submittedName>
        <fullName evidence="2">Uncharacterized protein</fullName>
    </submittedName>
</protein>
<sequence>MEKMLLHGGFFSMCYHVGSEMEGGPASKFRDEALDEPCKPDYIDPNATIPTTESVIEKTKKCNANGLAKVVSGTVGFFGGVLMAATALTLIPTALMLINVVKPQARSGLFNGLTLGIMYLVLGVLAIGFVVFYQIKIIGSYHEQDLEGTHTGHAWTYALVGGCCVAVAGILSFLIRPNSEVSP</sequence>
<keyword evidence="3" id="KW-1185">Reference proteome</keyword>
<reference evidence="2" key="3">
    <citation type="submission" date="2025-08" db="UniProtKB">
        <authorList>
            <consortium name="Ensembl"/>
        </authorList>
    </citation>
    <scope>IDENTIFICATION</scope>
</reference>
<feature type="transmembrane region" description="Helical" evidence="1">
    <location>
        <begin position="113"/>
        <end position="135"/>
    </location>
</feature>
<dbReference type="AlphaFoldDB" id="H2XPX6"/>
<dbReference type="GeneTree" id="ENSGT00660000097387"/>
<name>H2XPX6_CIOIN</name>
<evidence type="ECO:0000313" key="2">
    <source>
        <dbReference type="Ensembl" id="ENSCINP00000031710.1"/>
    </source>
</evidence>
<evidence type="ECO:0000256" key="1">
    <source>
        <dbReference type="SAM" id="Phobius"/>
    </source>
</evidence>